<accession>A0A437GVX9</accession>
<evidence type="ECO:0000313" key="11">
    <source>
        <dbReference type="Proteomes" id="UP000283003"/>
    </source>
</evidence>
<keyword evidence="4" id="KW-0997">Cell inner membrane</keyword>
<keyword evidence="11" id="KW-1185">Reference proteome</keyword>
<reference evidence="10 11" key="1">
    <citation type="submission" date="2018-12" db="EMBL/GenBank/DDBJ databases">
        <title>Croceicoccus ponticola sp. nov., a lipolytic bacterium isolated from seawater.</title>
        <authorList>
            <person name="Yoon J.-H."/>
        </authorList>
    </citation>
    <scope>NUCLEOTIDE SEQUENCE [LARGE SCALE GENOMIC DNA]</scope>
    <source>
        <strain evidence="10 11">GM-16</strain>
    </source>
</reference>
<sequence length="147" mass="14540">MMLPGFPDAQPVNGLIGGVLIGLAAAIMLLGNGRIAGVSGMLARTLGLTRGTPWPIAALFVAGLILGAVLHLLTLGPIEADFAPGWGWLVAGGLITGIGTRLGSGCTSGHGVCGMSRLSPRSIVATLTFIAAGMVTVAVVNAVGGGW</sequence>
<dbReference type="Pfam" id="PF04143">
    <property type="entry name" value="Sulf_transp"/>
    <property type="match status" value="1"/>
</dbReference>
<evidence type="ECO:0000256" key="8">
    <source>
        <dbReference type="ARBA" id="ARBA00035655"/>
    </source>
</evidence>
<dbReference type="OrthoDB" id="9814020at2"/>
<evidence type="ECO:0000256" key="5">
    <source>
        <dbReference type="ARBA" id="ARBA00022692"/>
    </source>
</evidence>
<comment type="similarity">
    <text evidence="8">Belongs to the TsuA/YedE (TC 9.B.102) family.</text>
</comment>
<name>A0A437GVX9_9SPHN</name>
<keyword evidence="3" id="KW-1003">Cell membrane</keyword>
<keyword evidence="5 9" id="KW-0812">Transmembrane</keyword>
<evidence type="ECO:0000256" key="3">
    <source>
        <dbReference type="ARBA" id="ARBA00022475"/>
    </source>
</evidence>
<evidence type="ECO:0000256" key="4">
    <source>
        <dbReference type="ARBA" id="ARBA00022519"/>
    </source>
</evidence>
<evidence type="ECO:0000256" key="1">
    <source>
        <dbReference type="ARBA" id="ARBA00004429"/>
    </source>
</evidence>
<dbReference type="PANTHER" id="PTHR30574">
    <property type="entry name" value="INNER MEMBRANE PROTEIN YEDE"/>
    <property type="match status" value="1"/>
</dbReference>
<evidence type="ECO:0000313" key="10">
    <source>
        <dbReference type="EMBL" id="RVQ65778.1"/>
    </source>
</evidence>
<dbReference type="AlphaFoldDB" id="A0A437GVX9"/>
<keyword evidence="2" id="KW-0813">Transport</keyword>
<dbReference type="GO" id="GO:0005886">
    <property type="term" value="C:plasma membrane"/>
    <property type="evidence" value="ECO:0007669"/>
    <property type="project" value="UniProtKB-SubCell"/>
</dbReference>
<comment type="caution">
    <text evidence="10">The sequence shown here is derived from an EMBL/GenBank/DDBJ whole genome shotgun (WGS) entry which is preliminary data.</text>
</comment>
<feature type="transmembrane region" description="Helical" evidence="9">
    <location>
        <begin position="123"/>
        <end position="144"/>
    </location>
</feature>
<feature type="transmembrane region" description="Helical" evidence="9">
    <location>
        <begin position="52"/>
        <end position="73"/>
    </location>
</feature>
<evidence type="ECO:0000256" key="7">
    <source>
        <dbReference type="ARBA" id="ARBA00023136"/>
    </source>
</evidence>
<dbReference type="Proteomes" id="UP000283003">
    <property type="component" value="Unassembled WGS sequence"/>
</dbReference>
<gene>
    <name evidence="10" type="ORF">EKN06_12680</name>
</gene>
<keyword evidence="6 9" id="KW-1133">Transmembrane helix</keyword>
<dbReference type="InterPro" id="IPR007272">
    <property type="entry name" value="Sulf_transp_TsuA/YedE"/>
</dbReference>
<evidence type="ECO:0000256" key="6">
    <source>
        <dbReference type="ARBA" id="ARBA00022989"/>
    </source>
</evidence>
<proteinExistence type="inferred from homology"/>
<organism evidence="10 11">
    <name type="scientific">Croceicoccus ponticola</name>
    <dbReference type="NCBI Taxonomy" id="2217664"/>
    <lineage>
        <taxon>Bacteria</taxon>
        <taxon>Pseudomonadati</taxon>
        <taxon>Pseudomonadota</taxon>
        <taxon>Alphaproteobacteria</taxon>
        <taxon>Sphingomonadales</taxon>
        <taxon>Erythrobacteraceae</taxon>
        <taxon>Croceicoccus</taxon>
    </lineage>
</organism>
<feature type="transmembrane region" description="Helical" evidence="9">
    <location>
        <begin position="12"/>
        <end position="31"/>
    </location>
</feature>
<keyword evidence="7 9" id="KW-0472">Membrane</keyword>
<feature type="transmembrane region" description="Helical" evidence="9">
    <location>
        <begin position="85"/>
        <end position="102"/>
    </location>
</feature>
<evidence type="ECO:0000256" key="2">
    <source>
        <dbReference type="ARBA" id="ARBA00022448"/>
    </source>
</evidence>
<evidence type="ECO:0000256" key="9">
    <source>
        <dbReference type="SAM" id="Phobius"/>
    </source>
</evidence>
<dbReference type="PANTHER" id="PTHR30574:SF1">
    <property type="entry name" value="SULPHUR TRANSPORT DOMAIN-CONTAINING PROTEIN"/>
    <property type="match status" value="1"/>
</dbReference>
<comment type="subcellular location">
    <subcellularLocation>
        <location evidence="1">Cell inner membrane</location>
        <topology evidence="1">Multi-pass membrane protein</topology>
    </subcellularLocation>
</comment>
<protein>
    <submittedName>
        <fullName evidence="10">YeeE/YedE family protein</fullName>
    </submittedName>
</protein>
<dbReference type="EMBL" id="RXOL01000006">
    <property type="protein sequence ID" value="RVQ65778.1"/>
    <property type="molecule type" value="Genomic_DNA"/>
</dbReference>